<dbReference type="Proteomes" id="UP001243212">
    <property type="component" value="Unassembled WGS sequence"/>
</dbReference>
<dbReference type="InterPro" id="IPR051122">
    <property type="entry name" value="SDR_DHRS6-like"/>
</dbReference>
<accession>A0ABT9NGV9</accession>
<sequence length="248" mass="25609">MALEGKVALITGAGSGFGKATSLLFAKNGAKIVAVDLNLEAAQDVVAEIEAVGGSALALKADVSHEDEIKAVIDRAVEEYGQLDILFNNAGTYVHGNVEETNSEGWHKSLDVNLSSVFYGVKHAIPHLKKTKGNIISTASAGGVIGFPSAVSYAATKGGVISLTRAVAVDYAGDGVRANCIAPGTGETGMTHDLLEDPSIKEGFLAPIPMKRLGQPEDVAKAALFLASDQADYLTGVVLPVDGGWTMS</sequence>
<dbReference type="CDD" id="cd05233">
    <property type="entry name" value="SDR_c"/>
    <property type="match status" value="1"/>
</dbReference>
<protein>
    <submittedName>
        <fullName evidence="3">NAD(P)-dependent dehydrogenase (Short-subunit alcohol dehydrogenase family)</fullName>
    </submittedName>
</protein>
<dbReference type="PANTHER" id="PTHR43477">
    <property type="entry name" value="DIHYDROANTICAPSIN 7-DEHYDROGENASE"/>
    <property type="match status" value="1"/>
</dbReference>
<evidence type="ECO:0000313" key="4">
    <source>
        <dbReference type="Proteomes" id="UP001243212"/>
    </source>
</evidence>
<evidence type="ECO:0000256" key="2">
    <source>
        <dbReference type="ARBA" id="ARBA00023002"/>
    </source>
</evidence>
<keyword evidence="2" id="KW-0560">Oxidoreductase</keyword>
<organism evidence="3 4">
    <name type="scientific">Trueperella bonasi</name>
    <dbReference type="NCBI Taxonomy" id="312286"/>
    <lineage>
        <taxon>Bacteria</taxon>
        <taxon>Bacillati</taxon>
        <taxon>Actinomycetota</taxon>
        <taxon>Actinomycetes</taxon>
        <taxon>Actinomycetales</taxon>
        <taxon>Actinomycetaceae</taxon>
        <taxon>Trueperella</taxon>
    </lineage>
</organism>
<evidence type="ECO:0000313" key="3">
    <source>
        <dbReference type="EMBL" id="MDP9806617.1"/>
    </source>
</evidence>
<reference evidence="3 4" key="1">
    <citation type="submission" date="2023-07" db="EMBL/GenBank/DDBJ databases">
        <title>Sequencing the genomes of 1000 actinobacteria strains.</title>
        <authorList>
            <person name="Klenk H.-P."/>
        </authorList>
    </citation>
    <scope>NUCLEOTIDE SEQUENCE [LARGE SCALE GENOMIC DNA]</scope>
    <source>
        <strain evidence="3 4">DSM 17163</strain>
    </source>
</reference>
<dbReference type="PROSITE" id="PS00061">
    <property type="entry name" value="ADH_SHORT"/>
    <property type="match status" value="1"/>
</dbReference>
<evidence type="ECO:0000256" key="1">
    <source>
        <dbReference type="ARBA" id="ARBA00006484"/>
    </source>
</evidence>
<comment type="similarity">
    <text evidence="1">Belongs to the short-chain dehydrogenases/reductases (SDR) family.</text>
</comment>
<dbReference type="RefSeq" id="WP_307682828.1">
    <property type="nucleotide sequence ID" value="NZ_JAUSQX010000001.1"/>
</dbReference>
<dbReference type="InterPro" id="IPR002347">
    <property type="entry name" value="SDR_fam"/>
</dbReference>
<dbReference type="PRINTS" id="PR00080">
    <property type="entry name" value="SDRFAMILY"/>
</dbReference>
<proteinExistence type="inferred from homology"/>
<keyword evidence="4" id="KW-1185">Reference proteome</keyword>
<name>A0ABT9NGV9_9ACTO</name>
<dbReference type="Pfam" id="PF13561">
    <property type="entry name" value="adh_short_C2"/>
    <property type="match status" value="1"/>
</dbReference>
<comment type="caution">
    <text evidence="3">The sequence shown here is derived from an EMBL/GenBank/DDBJ whole genome shotgun (WGS) entry which is preliminary data.</text>
</comment>
<dbReference type="NCBIfam" id="NF005559">
    <property type="entry name" value="PRK07231.1"/>
    <property type="match status" value="1"/>
</dbReference>
<gene>
    <name evidence="3" type="ORF">J2S70_001199</name>
</gene>
<dbReference type="PRINTS" id="PR00081">
    <property type="entry name" value="GDHRDH"/>
</dbReference>
<dbReference type="SUPFAM" id="SSF51735">
    <property type="entry name" value="NAD(P)-binding Rossmann-fold domains"/>
    <property type="match status" value="1"/>
</dbReference>
<dbReference type="InterPro" id="IPR036291">
    <property type="entry name" value="NAD(P)-bd_dom_sf"/>
</dbReference>
<dbReference type="InterPro" id="IPR020904">
    <property type="entry name" value="Sc_DH/Rdtase_CS"/>
</dbReference>
<dbReference type="PANTHER" id="PTHR43477:SF1">
    <property type="entry name" value="DIHYDROANTICAPSIN 7-DEHYDROGENASE"/>
    <property type="match status" value="1"/>
</dbReference>
<dbReference type="Gene3D" id="3.40.50.720">
    <property type="entry name" value="NAD(P)-binding Rossmann-like Domain"/>
    <property type="match status" value="1"/>
</dbReference>
<dbReference type="EMBL" id="JAUSQX010000001">
    <property type="protein sequence ID" value="MDP9806617.1"/>
    <property type="molecule type" value="Genomic_DNA"/>
</dbReference>